<sequence length="145" mass="15658">MRAAANPAPQLMELGEPEALGVFHNHEAGVWHVNPDFDDGSRDQHPDMSRGEFIHNAVLFGRLHAAVKGSDRMGRTDLGEPLCVGDDIGQPAAPAVLFLVFNDGADDKDLPALAELSEDKVVNSAAHVLLNDKGVNFLASLWHFI</sequence>
<gene>
    <name evidence="1" type="ORF">SDC9_164677</name>
</gene>
<proteinExistence type="predicted"/>
<evidence type="ECO:0000313" key="1">
    <source>
        <dbReference type="EMBL" id="MPN17324.1"/>
    </source>
</evidence>
<organism evidence="1">
    <name type="scientific">bioreactor metagenome</name>
    <dbReference type="NCBI Taxonomy" id="1076179"/>
    <lineage>
        <taxon>unclassified sequences</taxon>
        <taxon>metagenomes</taxon>
        <taxon>ecological metagenomes</taxon>
    </lineage>
</organism>
<protein>
    <submittedName>
        <fullName evidence="1">Uncharacterized protein</fullName>
    </submittedName>
</protein>
<dbReference type="AlphaFoldDB" id="A0A645FZN1"/>
<dbReference type="EMBL" id="VSSQ01064420">
    <property type="protein sequence ID" value="MPN17324.1"/>
    <property type="molecule type" value="Genomic_DNA"/>
</dbReference>
<comment type="caution">
    <text evidence="1">The sequence shown here is derived from an EMBL/GenBank/DDBJ whole genome shotgun (WGS) entry which is preliminary data.</text>
</comment>
<accession>A0A645FZN1</accession>
<reference evidence="1" key="1">
    <citation type="submission" date="2019-08" db="EMBL/GenBank/DDBJ databases">
        <authorList>
            <person name="Kucharzyk K."/>
            <person name="Murdoch R.W."/>
            <person name="Higgins S."/>
            <person name="Loffler F."/>
        </authorList>
    </citation>
    <scope>NUCLEOTIDE SEQUENCE</scope>
</reference>
<name>A0A645FZN1_9ZZZZ</name>